<dbReference type="InterPro" id="IPR036388">
    <property type="entry name" value="WH-like_DNA-bd_sf"/>
</dbReference>
<proteinExistence type="predicted"/>
<protein>
    <submittedName>
        <fullName evidence="4">Transcriptional regulator</fullName>
    </submittedName>
</protein>
<evidence type="ECO:0000313" key="5">
    <source>
        <dbReference type="Proteomes" id="UP000036867"/>
    </source>
</evidence>
<dbReference type="InterPro" id="IPR035922">
    <property type="entry name" value="3H_dom_sf"/>
</dbReference>
<feature type="binding site" evidence="1">
    <location>
        <position position="81"/>
    </location>
    <ligand>
        <name>Ni(2+)</name>
        <dbReference type="ChEBI" id="CHEBI:49786"/>
    </ligand>
</feature>
<dbReference type="InterPro" id="IPR004173">
    <property type="entry name" value="3H_domain"/>
</dbReference>
<feature type="binding site" evidence="1">
    <location>
        <position position="150"/>
    </location>
    <ligand>
        <name>Ni(2+)</name>
        <dbReference type="ChEBI" id="CHEBI:49786"/>
    </ligand>
</feature>
<dbReference type="Proteomes" id="UP000036867">
    <property type="component" value="Unassembled WGS sequence"/>
</dbReference>
<gene>
    <name evidence="4" type="ORF">AMD00_07860</name>
</gene>
<reference evidence="5" key="1">
    <citation type="submission" date="2015-08" db="EMBL/GenBank/DDBJ databases">
        <title>Fjat-10028 dsm 16317.</title>
        <authorList>
            <person name="Liu B."/>
            <person name="Wang J."/>
            <person name="Zhu Y."/>
            <person name="Liu G."/>
            <person name="Chen Q."/>
            <person name="Chen Z."/>
            <person name="Lan J."/>
            <person name="Che J."/>
            <person name="Ge C."/>
            <person name="Shi H."/>
            <person name="Pan Z."/>
            <person name="Liu X."/>
        </authorList>
    </citation>
    <scope>NUCLEOTIDE SEQUENCE [LARGE SCALE GENOMIC DNA]</scope>
    <source>
        <strain evidence="5">DSM 16317</strain>
    </source>
</reference>
<dbReference type="PIRSF" id="PIRSF037847">
    <property type="entry name" value="NiaR"/>
    <property type="match status" value="1"/>
</dbReference>
<feature type="domain" description="3H" evidence="2">
    <location>
        <begin position="77"/>
        <end position="173"/>
    </location>
</feature>
<evidence type="ECO:0000313" key="4">
    <source>
        <dbReference type="EMBL" id="KOO52308.1"/>
    </source>
</evidence>
<dbReference type="InterPro" id="IPR026043">
    <property type="entry name" value="NadR"/>
</dbReference>
<accession>A0A0M0LNL5</accession>
<dbReference type="AlphaFoldDB" id="A0A0M0LNL5"/>
<evidence type="ECO:0000256" key="1">
    <source>
        <dbReference type="PIRSR" id="PIRSR037847-1"/>
    </source>
</evidence>
<dbReference type="EMBL" id="LILB01000001">
    <property type="protein sequence ID" value="KOO52308.1"/>
    <property type="molecule type" value="Genomic_DNA"/>
</dbReference>
<sequence>MKKLLGEERRSMLLDMLKQEGQPITGTELAKRTSVSRQVIVSDMALLKARNVPIMATSQGYVLFTSNEDTTRCERQIACRHTSADTEEELNIFVDAGVTVKNVTVEHAVYGEITASIMVSSRHDVQQFMQKLADTKSNLLLELTEGVHVHLISASSEEKIDFAIQQLQSKGFLITTN</sequence>
<keyword evidence="1" id="KW-0479">Metal-binding</keyword>
<dbReference type="Gene3D" id="3.30.1340.20">
    <property type="entry name" value="3H domain"/>
    <property type="match status" value="1"/>
</dbReference>
<evidence type="ECO:0000259" key="3">
    <source>
        <dbReference type="Pfam" id="PF08279"/>
    </source>
</evidence>
<name>A0A0M0LNL5_9BACL</name>
<dbReference type="GO" id="GO:0046872">
    <property type="term" value="F:metal ion binding"/>
    <property type="evidence" value="ECO:0007669"/>
    <property type="project" value="UniProtKB-KW"/>
</dbReference>
<feature type="domain" description="Helix-turn-helix type 11" evidence="3">
    <location>
        <begin position="9"/>
        <end position="61"/>
    </location>
</feature>
<feature type="binding site" evidence="1">
    <location>
        <position position="89"/>
    </location>
    <ligand>
        <name>Ni(2+)</name>
        <dbReference type="ChEBI" id="CHEBI:49786"/>
    </ligand>
</feature>
<dbReference type="STRING" id="263475.AMD00_07860"/>
<dbReference type="PANTHER" id="PTHR40068:SF1">
    <property type="entry name" value="TRANSCRIPTION REPRESSOR NIAR-RELATED"/>
    <property type="match status" value="1"/>
</dbReference>
<dbReference type="SUPFAM" id="SSF75500">
    <property type="entry name" value="Putative transcriptional regulator TM1602, C-terminal domain"/>
    <property type="match status" value="1"/>
</dbReference>
<dbReference type="Gene3D" id="1.10.10.10">
    <property type="entry name" value="Winged helix-like DNA-binding domain superfamily/Winged helix DNA-binding domain"/>
    <property type="match status" value="1"/>
</dbReference>
<dbReference type="OrthoDB" id="9792661at2"/>
<dbReference type="PANTHER" id="PTHR40068">
    <property type="entry name" value="TRANSCRIPTION REPRESSOR NIAR-RELATED"/>
    <property type="match status" value="1"/>
</dbReference>
<evidence type="ECO:0000259" key="2">
    <source>
        <dbReference type="Pfam" id="PF02829"/>
    </source>
</evidence>
<organism evidence="4 5">
    <name type="scientific">Viridibacillus arvi</name>
    <dbReference type="NCBI Taxonomy" id="263475"/>
    <lineage>
        <taxon>Bacteria</taxon>
        <taxon>Bacillati</taxon>
        <taxon>Bacillota</taxon>
        <taxon>Bacilli</taxon>
        <taxon>Bacillales</taxon>
        <taxon>Caryophanaceae</taxon>
        <taxon>Viridibacillus</taxon>
    </lineage>
</organism>
<dbReference type="Pfam" id="PF08279">
    <property type="entry name" value="HTH_11"/>
    <property type="match status" value="1"/>
</dbReference>
<dbReference type="InterPro" id="IPR036390">
    <property type="entry name" value="WH_DNA-bd_sf"/>
</dbReference>
<dbReference type="Pfam" id="PF02829">
    <property type="entry name" value="3H"/>
    <property type="match status" value="1"/>
</dbReference>
<keyword evidence="5" id="KW-1185">Reference proteome</keyword>
<dbReference type="SUPFAM" id="SSF46785">
    <property type="entry name" value="Winged helix' DNA-binding domain"/>
    <property type="match status" value="1"/>
</dbReference>
<dbReference type="PATRIC" id="fig|263475.3.peg.2028"/>
<comment type="caution">
    <text evidence="4">The sequence shown here is derived from an EMBL/GenBank/DDBJ whole genome shotgun (WGS) entry which is preliminary data.</text>
</comment>
<dbReference type="GeneID" id="301136017"/>
<feature type="binding site" evidence="1">
    <location>
        <position position="148"/>
    </location>
    <ligand>
        <name>Ni(2+)</name>
        <dbReference type="ChEBI" id="CHEBI:49786"/>
    </ligand>
</feature>
<dbReference type="RefSeq" id="WP_053416472.1">
    <property type="nucleotide sequence ID" value="NZ_LILB01000001.1"/>
</dbReference>
<dbReference type="InterPro" id="IPR013196">
    <property type="entry name" value="HTH_11"/>
</dbReference>
<keyword evidence="1" id="KW-0533">Nickel</keyword>